<evidence type="ECO:0000313" key="2">
    <source>
        <dbReference type="Proteomes" id="UP000298663"/>
    </source>
</evidence>
<name>A0A4U8ULD6_STECR</name>
<reference evidence="1 2" key="1">
    <citation type="journal article" date="2015" name="Genome Biol.">
        <title>Comparative genomics of Steinernema reveals deeply conserved gene regulatory networks.</title>
        <authorList>
            <person name="Dillman A.R."/>
            <person name="Macchietto M."/>
            <person name="Porter C.F."/>
            <person name="Rogers A."/>
            <person name="Williams B."/>
            <person name="Antoshechkin I."/>
            <person name="Lee M.M."/>
            <person name="Goodwin Z."/>
            <person name="Lu X."/>
            <person name="Lewis E.E."/>
            <person name="Goodrich-Blair H."/>
            <person name="Stock S.P."/>
            <person name="Adams B.J."/>
            <person name="Sternberg P.W."/>
            <person name="Mortazavi A."/>
        </authorList>
    </citation>
    <scope>NUCLEOTIDE SEQUENCE [LARGE SCALE GENOMIC DNA]</scope>
    <source>
        <strain evidence="1 2">ALL</strain>
    </source>
</reference>
<reference evidence="1 2" key="2">
    <citation type="journal article" date="2019" name="G3 (Bethesda)">
        <title>Hybrid Assembly of the Genome of the Entomopathogenic Nematode Steinernema carpocapsae Identifies the X-Chromosome.</title>
        <authorList>
            <person name="Serra L."/>
            <person name="Macchietto M."/>
            <person name="Macias-Munoz A."/>
            <person name="McGill C.J."/>
            <person name="Rodriguez I.M."/>
            <person name="Rodriguez B."/>
            <person name="Murad R."/>
            <person name="Mortazavi A."/>
        </authorList>
    </citation>
    <scope>NUCLEOTIDE SEQUENCE [LARGE SCALE GENOMIC DNA]</scope>
    <source>
        <strain evidence="1 2">ALL</strain>
    </source>
</reference>
<sequence>MSLMNQQYHSSLGIFLPMPHVNSLATIVRKTTLRLQVWISGPYLSDDNTFLLHAAYTGYDELAKSYTLDVPQTPVSWWKQMKMVHFEGVKIDERGCKELSLSMDSRYNVEVDQLIRVFHEIALAQLPNLKLLWTPSSNDPFIYSLLRECLDTGITFTNISFPCAVFEPSQVSLQLNEGEQTHFIEAQQAFSKLLRSRKLENVELLRTWSHDDLILMLEMLRTNPVKHLYIHNCIGINLEIVRDLLNMWHETGFTFCIGISSLCNFATLFAEKLLPHGCIGFGFLPATNAPGVDFFITSLNYQNK</sequence>
<evidence type="ECO:0000313" key="1">
    <source>
        <dbReference type="EMBL" id="TMS33860.1"/>
    </source>
</evidence>
<dbReference type="EMBL" id="AZBU02000001">
    <property type="protein sequence ID" value="TMS33860.1"/>
    <property type="molecule type" value="Genomic_DNA"/>
</dbReference>
<gene>
    <name evidence="1" type="ORF">L596_001551</name>
</gene>
<dbReference type="AlphaFoldDB" id="A0A4U8ULD6"/>
<proteinExistence type="predicted"/>
<dbReference type="Proteomes" id="UP000298663">
    <property type="component" value="Unassembled WGS sequence"/>
</dbReference>
<keyword evidence="2" id="KW-1185">Reference proteome</keyword>
<accession>A0A4U8ULD6</accession>
<protein>
    <submittedName>
        <fullName evidence="1">Uncharacterized protein</fullName>
    </submittedName>
</protein>
<organism evidence="1 2">
    <name type="scientific">Steinernema carpocapsae</name>
    <name type="common">Entomopathogenic nematode</name>
    <dbReference type="NCBI Taxonomy" id="34508"/>
    <lineage>
        <taxon>Eukaryota</taxon>
        <taxon>Metazoa</taxon>
        <taxon>Ecdysozoa</taxon>
        <taxon>Nematoda</taxon>
        <taxon>Chromadorea</taxon>
        <taxon>Rhabditida</taxon>
        <taxon>Tylenchina</taxon>
        <taxon>Panagrolaimomorpha</taxon>
        <taxon>Strongyloidoidea</taxon>
        <taxon>Steinernematidae</taxon>
        <taxon>Steinernema</taxon>
    </lineage>
</organism>
<comment type="caution">
    <text evidence="1">The sequence shown here is derived from an EMBL/GenBank/DDBJ whole genome shotgun (WGS) entry which is preliminary data.</text>
</comment>